<dbReference type="EMBL" id="BARU01017082">
    <property type="protein sequence ID" value="GAH56115.1"/>
    <property type="molecule type" value="Genomic_DNA"/>
</dbReference>
<comment type="caution">
    <text evidence="1">The sequence shown here is derived from an EMBL/GenBank/DDBJ whole genome shotgun (WGS) entry which is preliminary data.</text>
</comment>
<sequence length="34" mass="3940">MNLLEIKNIHKEYYKGDKSVIDVLSDINFSVKKG</sequence>
<proteinExistence type="predicted"/>
<protein>
    <submittedName>
        <fullName evidence="1">Uncharacterized protein</fullName>
    </submittedName>
</protein>
<name>X1HGD3_9ZZZZ</name>
<dbReference type="AlphaFoldDB" id="X1HGD3"/>
<reference evidence="1" key="1">
    <citation type="journal article" date="2014" name="Front. Microbiol.">
        <title>High frequency of phylogenetically diverse reductive dehalogenase-homologous genes in deep subseafloor sedimentary metagenomes.</title>
        <authorList>
            <person name="Kawai M."/>
            <person name="Futagami T."/>
            <person name="Toyoda A."/>
            <person name="Takaki Y."/>
            <person name="Nishi S."/>
            <person name="Hori S."/>
            <person name="Arai W."/>
            <person name="Tsubouchi T."/>
            <person name="Morono Y."/>
            <person name="Uchiyama I."/>
            <person name="Ito T."/>
            <person name="Fujiyama A."/>
            <person name="Inagaki F."/>
            <person name="Takami H."/>
        </authorList>
    </citation>
    <scope>NUCLEOTIDE SEQUENCE</scope>
    <source>
        <strain evidence="1">Expedition CK06-06</strain>
    </source>
</reference>
<accession>X1HGD3</accession>
<evidence type="ECO:0000313" key="1">
    <source>
        <dbReference type="EMBL" id="GAH56115.1"/>
    </source>
</evidence>
<organism evidence="1">
    <name type="scientific">marine sediment metagenome</name>
    <dbReference type="NCBI Taxonomy" id="412755"/>
    <lineage>
        <taxon>unclassified sequences</taxon>
        <taxon>metagenomes</taxon>
        <taxon>ecological metagenomes</taxon>
    </lineage>
</organism>
<gene>
    <name evidence="1" type="ORF">S03H2_28357</name>
</gene>
<feature type="non-terminal residue" evidence="1">
    <location>
        <position position="34"/>
    </location>
</feature>